<evidence type="ECO:0000313" key="10">
    <source>
        <dbReference type="EMBL" id="PPJ52055.1"/>
    </source>
</evidence>
<keyword evidence="7 9" id="KW-0472">Membrane</keyword>
<evidence type="ECO:0000256" key="2">
    <source>
        <dbReference type="ARBA" id="ARBA00008566"/>
    </source>
</evidence>
<dbReference type="InterPro" id="IPR051629">
    <property type="entry name" value="Sulfite_efflux_TDT"/>
</dbReference>
<dbReference type="STRING" id="357750.A0A2S6BX43"/>
<comment type="similarity">
    <text evidence="2">Belongs to the tellurite-resistance/dicarboxylate transporter (TDT) family.</text>
</comment>
<keyword evidence="4" id="KW-1003">Cell membrane</keyword>
<protein>
    <recommendedName>
        <fullName evidence="12">C4-dicarboxylate transporter/malic acid transport protein</fullName>
    </recommendedName>
</protein>
<feature type="transmembrane region" description="Helical" evidence="9">
    <location>
        <begin position="83"/>
        <end position="105"/>
    </location>
</feature>
<evidence type="ECO:0000256" key="8">
    <source>
        <dbReference type="SAM" id="MobiDB-lite"/>
    </source>
</evidence>
<evidence type="ECO:0000256" key="3">
    <source>
        <dbReference type="ARBA" id="ARBA00022448"/>
    </source>
</evidence>
<dbReference type="Pfam" id="PF03595">
    <property type="entry name" value="SLAC1"/>
    <property type="match status" value="1"/>
</dbReference>
<comment type="subcellular location">
    <subcellularLocation>
        <location evidence="1">Cell membrane</location>
        <topology evidence="1">Multi-pass membrane protein</topology>
    </subcellularLocation>
</comment>
<organism evidence="10 11">
    <name type="scientific">Cercospora berteroae</name>
    <dbReference type="NCBI Taxonomy" id="357750"/>
    <lineage>
        <taxon>Eukaryota</taxon>
        <taxon>Fungi</taxon>
        <taxon>Dikarya</taxon>
        <taxon>Ascomycota</taxon>
        <taxon>Pezizomycotina</taxon>
        <taxon>Dothideomycetes</taxon>
        <taxon>Dothideomycetidae</taxon>
        <taxon>Mycosphaerellales</taxon>
        <taxon>Mycosphaerellaceae</taxon>
        <taxon>Cercospora</taxon>
    </lineage>
</organism>
<evidence type="ECO:0000256" key="5">
    <source>
        <dbReference type="ARBA" id="ARBA00022692"/>
    </source>
</evidence>
<evidence type="ECO:0000256" key="7">
    <source>
        <dbReference type="ARBA" id="ARBA00023136"/>
    </source>
</evidence>
<dbReference type="AlphaFoldDB" id="A0A2S6BX43"/>
<feature type="transmembrane region" description="Helical" evidence="9">
    <location>
        <begin position="224"/>
        <end position="245"/>
    </location>
</feature>
<dbReference type="PANTHER" id="PTHR31686">
    <property type="match status" value="1"/>
</dbReference>
<evidence type="ECO:0000256" key="4">
    <source>
        <dbReference type="ARBA" id="ARBA00022475"/>
    </source>
</evidence>
<dbReference type="CDD" id="cd09299">
    <property type="entry name" value="TDT"/>
    <property type="match status" value="1"/>
</dbReference>
<evidence type="ECO:0000313" key="11">
    <source>
        <dbReference type="Proteomes" id="UP000237631"/>
    </source>
</evidence>
<sequence length="474" mass="52866">MTTPNNHQANGNMPNNHEIDGPQDHPTHDLTVPYELLYTNLHDDEETEQHKRHRGQRLQKRSIRYYNHATTKWGSFLENFSPMWFALVISSGGLALLFAGTFPYQAHWQITIATIQYVLELVLFFTFRTILLLKWILYPHVAIRKAMNDPDELGAYAIPPIALMTIGALTASQVGLGPWGGYAFTVVAYVLWWIGMIWTFLTAVVVLTTLFYTGNQSSRTMSPVLFMAPVGLATAATESGFITIYSKHMSARMAGPILVVGYFAGGVALFMAIILYTIYFHRLLTAGFSPPAKRPGLVILIGPAGQIATAFQMMGQSAAGYNHFAEYKPTALQPPTYGTFWTAQTAQGLQGSGIFFALLILGFRYLMLCLAIVGVVDVFVKRQAKYSLTWWSLVFPSVTITTAWMELASSMDSPAFRGLVRAMTALLYVIYFINWSFTIWGIVDGSLIFGRTHLQTEMELMAKAQGQAKKKEDV</sequence>
<dbReference type="Gene3D" id="1.50.10.150">
    <property type="entry name" value="Voltage-dependent anion channel"/>
    <property type="match status" value="1"/>
</dbReference>
<dbReference type="OrthoDB" id="2901184at2759"/>
<feature type="region of interest" description="Disordered" evidence="8">
    <location>
        <begin position="1"/>
        <end position="25"/>
    </location>
</feature>
<proteinExistence type="inferred from homology"/>
<feature type="compositionally biased region" description="Polar residues" evidence="8">
    <location>
        <begin position="1"/>
        <end position="15"/>
    </location>
</feature>
<dbReference type="InterPro" id="IPR004695">
    <property type="entry name" value="SLAC1/Mae1/Ssu1/TehA"/>
</dbReference>
<evidence type="ECO:0000256" key="9">
    <source>
        <dbReference type="SAM" id="Phobius"/>
    </source>
</evidence>
<feature type="transmembrane region" description="Helical" evidence="9">
    <location>
        <begin position="186"/>
        <end position="212"/>
    </location>
</feature>
<dbReference type="GO" id="GO:0005886">
    <property type="term" value="C:plasma membrane"/>
    <property type="evidence" value="ECO:0007669"/>
    <property type="project" value="UniProtKB-SubCell"/>
</dbReference>
<feature type="transmembrane region" description="Helical" evidence="9">
    <location>
        <begin position="388"/>
        <end position="405"/>
    </location>
</feature>
<dbReference type="GO" id="GO:0000319">
    <property type="term" value="F:sulfite transmembrane transporter activity"/>
    <property type="evidence" value="ECO:0007669"/>
    <property type="project" value="TreeGrafter"/>
</dbReference>
<feature type="transmembrane region" description="Helical" evidence="9">
    <location>
        <begin position="354"/>
        <end position="376"/>
    </location>
</feature>
<comment type="caution">
    <text evidence="10">The sequence shown here is derived from an EMBL/GenBank/DDBJ whole genome shotgun (WGS) entry which is preliminary data.</text>
</comment>
<name>A0A2S6BX43_9PEZI</name>
<reference evidence="11" key="1">
    <citation type="journal article" date="2017" name="bioRxiv">
        <title>Conservation of a gene cluster reveals novel cercosporin biosynthetic mechanisms and extends production to the genus Colletotrichum.</title>
        <authorList>
            <person name="de Jonge R."/>
            <person name="Ebert M.K."/>
            <person name="Huitt-Roehl C.R."/>
            <person name="Pal P."/>
            <person name="Suttle J.C."/>
            <person name="Spanner R.E."/>
            <person name="Neubauer J.D."/>
            <person name="Jurick W.M.II."/>
            <person name="Stott K.A."/>
            <person name="Secor G.A."/>
            <person name="Thomma B.P.H.J."/>
            <person name="Van de Peer Y."/>
            <person name="Townsend C.A."/>
            <person name="Bolton M.D."/>
        </authorList>
    </citation>
    <scope>NUCLEOTIDE SEQUENCE [LARGE SCALE GENOMIC DNA]</scope>
    <source>
        <strain evidence="11">CBS538.71</strain>
    </source>
</reference>
<dbReference type="InterPro" id="IPR038665">
    <property type="entry name" value="Voltage-dep_anion_channel_sf"/>
</dbReference>
<keyword evidence="5 9" id="KW-0812">Transmembrane</keyword>
<feature type="transmembrane region" description="Helical" evidence="9">
    <location>
        <begin position="157"/>
        <end position="179"/>
    </location>
</feature>
<keyword evidence="3" id="KW-0813">Transport</keyword>
<keyword evidence="11" id="KW-1185">Reference proteome</keyword>
<dbReference type="Proteomes" id="UP000237631">
    <property type="component" value="Unassembled WGS sequence"/>
</dbReference>
<gene>
    <name evidence="10" type="ORF">CBER1_09646</name>
</gene>
<accession>A0A2S6BX43</accession>
<dbReference type="PANTHER" id="PTHR31686:SF3">
    <property type="entry name" value="ACID TRANSPORT PROTEIN, PUTATIVE (AFU_ORTHOLOGUE AFUA_4G09410)-RELATED"/>
    <property type="match status" value="1"/>
</dbReference>
<feature type="transmembrane region" description="Helical" evidence="9">
    <location>
        <begin position="117"/>
        <end position="137"/>
    </location>
</feature>
<evidence type="ECO:0000256" key="1">
    <source>
        <dbReference type="ARBA" id="ARBA00004651"/>
    </source>
</evidence>
<evidence type="ECO:0008006" key="12">
    <source>
        <dbReference type="Google" id="ProtNLM"/>
    </source>
</evidence>
<keyword evidence="6 9" id="KW-1133">Transmembrane helix</keyword>
<feature type="transmembrane region" description="Helical" evidence="9">
    <location>
        <begin position="257"/>
        <end position="279"/>
    </location>
</feature>
<feature type="transmembrane region" description="Helical" evidence="9">
    <location>
        <begin position="425"/>
        <end position="449"/>
    </location>
</feature>
<dbReference type="EMBL" id="PNEN01001723">
    <property type="protein sequence ID" value="PPJ52055.1"/>
    <property type="molecule type" value="Genomic_DNA"/>
</dbReference>
<evidence type="ECO:0000256" key="6">
    <source>
        <dbReference type="ARBA" id="ARBA00022989"/>
    </source>
</evidence>